<accession>A1VX58</accession>
<dbReference type="Pfam" id="PF10134">
    <property type="entry name" value="RPA"/>
    <property type="match status" value="1"/>
</dbReference>
<sequence length="312" mass="35725">MAEDKNTKKRTEVEIQAMLAKLRAKGKENQNEIRAAIVEDLKKFKEPPPSVLAPVKHLQKDFFIADIFDTAIKDDMASMEHPLFALKAGDMRVRVYERNGNSVTIKPGSDGCATIHDKDVWIYCTSQLIEAMNRGRDDVSRTVRFTAYNFLVTTNRPVDGDSYKRMGDALARLRGTSIETNIITDGQRERAGFGLIDSWRVIEKTAGGRMVAVEVTLSDWLYRSIKAKQVLTLSPDYFRIRKPADRRMYELARKHCGAQRQWQCTIKTLYEKSGSTANLREFRRTVKTLVESDELPDYKVGMVDDMVTFIRR</sequence>
<dbReference type="Proteomes" id="UP000000644">
    <property type="component" value="Plasmid pPNAP06"/>
</dbReference>
<name>A1VX58_POLNA</name>
<keyword evidence="2" id="KW-1185">Reference proteome</keyword>
<dbReference type="HOGENOM" id="CLU_050846_2_0_4"/>
<proteinExistence type="predicted"/>
<evidence type="ECO:0000313" key="1">
    <source>
        <dbReference type="EMBL" id="ABM40236.1"/>
    </source>
</evidence>
<keyword evidence="1" id="KW-0614">Plasmid</keyword>
<protein>
    <submittedName>
        <fullName evidence="1">Plasmid replication initiator protein-like protein</fullName>
    </submittedName>
</protein>
<evidence type="ECO:0000313" key="2">
    <source>
        <dbReference type="Proteomes" id="UP000000644"/>
    </source>
</evidence>
<dbReference type="InterPro" id="IPR018777">
    <property type="entry name" value="Replication_initiator_prot_A"/>
</dbReference>
<gene>
    <name evidence="1" type="ordered locus">Pnap_4988</name>
</gene>
<dbReference type="KEGG" id="pna:Pnap_4988"/>
<geneLocation type="plasmid" evidence="1 2">
    <name>pPNAP06</name>
</geneLocation>
<reference evidence="2" key="1">
    <citation type="journal article" date="2009" name="Environ. Microbiol.">
        <title>The genome of Polaromonas naphthalenivorans strain CJ2, isolated from coal tar-contaminated sediment, reveals physiological and metabolic versatility and evolution through extensive horizontal gene transfer.</title>
        <authorList>
            <person name="Yagi J.M."/>
            <person name="Sims D."/>
            <person name="Brettin T."/>
            <person name="Bruce D."/>
            <person name="Madsen E.L."/>
        </authorList>
    </citation>
    <scope>NUCLEOTIDE SEQUENCE [LARGE SCALE GENOMIC DNA]</scope>
    <source>
        <strain evidence="2">CJ2</strain>
        <plasmid evidence="2">Plasmid pPNAP06</plasmid>
    </source>
</reference>
<dbReference type="EMBL" id="CP000535">
    <property type="protein sequence ID" value="ABM40236.1"/>
    <property type="molecule type" value="Genomic_DNA"/>
</dbReference>
<organism evidence="1 2">
    <name type="scientific">Polaromonas naphthalenivorans (strain CJ2)</name>
    <dbReference type="NCBI Taxonomy" id="365044"/>
    <lineage>
        <taxon>Bacteria</taxon>
        <taxon>Pseudomonadati</taxon>
        <taxon>Pseudomonadota</taxon>
        <taxon>Betaproteobacteria</taxon>
        <taxon>Burkholderiales</taxon>
        <taxon>Comamonadaceae</taxon>
        <taxon>Polaromonas</taxon>
    </lineage>
</organism>
<dbReference type="RefSeq" id="WP_011798602.1">
    <property type="nucleotide sequence ID" value="NC_008762.1"/>
</dbReference>
<dbReference type="AlphaFoldDB" id="A1VX58"/>